<evidence type="ECO:0000313" key="3">
    <source>
        <dbReference type="Proteomes" id="UP001153069"/>
    </source>
</evidence>
<keyword evidence="3" id="KW-1185">Reference proteome</keyword>
<dbReference type="Proteomes" id="UP001153069">
    <property type="component" value="Unassembled WGS sequence"/>
</dbReference>
<organism evidence="2 3">
    <name type="scientific">Seminavis robusta</name>
    <dbReference type="NCBI Taxonomy" id="568900"/>
    <lineage>
        <taxon>Eukaryota</taxon>
        <taxon>Sar</taxon>
        <taxon>Stramenopiles</taxon>
        <taxon>Ochrophyta</taxon>
        <taxon>Bacillariophyta</taxon>
        <taxon>Bacillariophyceae</taxon>
        <taxon>Bacillariophycidae</taxon>
        <taxon>Naviculales</taxon>
        <taxon>Naviculaceae</taxon>
        <taxon>Seminavis</taxon>
    </lineage>
</organism>
<feature type="region of interest" description="Disordered" evidence="1">
    <location>
        <begin position="291"/>
        <end position="346"/>
    </location>
</feature>
<sequence length="1023" mass="111732">MEKNSANGTAAVYGFIGFGRRYPCFPRHLFLTWVLLALLLLVWPCQASWNLQSVLAFQRTPYRLRPAPSRISKAVFPTTFRSASLDVGTPTMNHPIPVGTDNKPAIAEAWTRVGIDMEQNDKATLAVLLEIRDTLKENWQVLQEQAMINLNQQNNGRPSSPPKKQQAVVIPPLFDATPTYVQKMNQPHQRTDDNPQSTAEAPIAKDNQQLLQNIDDPLDIAKAWQEVDRDLSDNDEKIIQQLHQMRESWSKLVEIAKALDHAEDNDNNEVAIAELYQLRDSCQRIEIVATTQQEEPRAESVAFPSTSQTPLQGNEKTLPFTEPSSSNMHSNNDYASPPPQPSLHHEISLKQQQLKQQQQKDEREANAWNRVDANMMEGDAKILKALNEIKGSFLKMADKGLTFPTTSTPATATSTATTAAIHTPSTTDIQQTIVTTTNKEATKTQQDTTTKEPTMPDISLQSTTIQPAPPLDPSYQQLDAASLSPAPPKESLDPWENQANPAGPPEQAVTSKAQTSPATAMFRPTKEFWEALTTFEDRMENYNSNLLSALIEIQNSCEALLAQQDERIMVETAKNVGGVSFGGMSPLDDNLVGVEPGPTSEPMESSISGTISASSQAPVASSQAPVEAWLETTTFQEVEAPQPMADTFIENFYNEAWPEKEEVVPMPTQLMEIAPTQPTTLQAQASASRPKLSLEELLYDPDNLIATFLVSSAIGVAVPLQLYHSSIPDNLPAGTARPDLMDVLNSRAREAQDLLESMSDRAKKESPSVRALLESLSEKASNIQLPDNYQPILRTQQDLFEESLRGASREAESFWASFTSKAKDVSDPKALWGTLAGKFRNNPAPTVPADDPLGLGTGQVEADESAIPAVENELNDSPSLSADESASPPLQTPDTGLDQIKQAEEVYPSTPLPELNPNKAAPSVLSKEDSIVPEQESTPSADEPSNPGAVEASPVWFPAAADDGALSTSASATIKMTPPRPLTQQTPDHDGTAHRHAAEGENELPNDAIRASGFHFGHDTSIF</sequence>
<accession>A0A9N8HIH7</accession>
<feature type="compositionally biased region" description="Basic and acidic residues" evidence="1">
    <location>
        <begin position="987"/>
        <end position="999"/>
    </location>
</feature>
<feature type="compositionally biased region" description="Polar residues" evidence="1">
    <location>
        <begin position="303"/>
        <end position="315"/>
    </location>
</feature>
<feature type="compositionally biased region" description="Polar residues" evidence="1">
    <location>
        <begin position="508"/>
        <end position="518"/>
    </location>
</feature>
<feature type="region of interest" description="Disordered" evidence="1">
    <location>
        <begin position="437"/>
        <end position="518"/>
    </location>
</feature>
<evidence type="ECO:0000313" key="2">
    <source>
        <dbReference type="EMBL" id="CAB9513505.1"/>
    </source>
</evidence>
<feature type="region of interest" description="Disordered" evidence="1">
    <location>
        <begin position="975"/>
        <end position="1007"/>
    </location>
</feature>
<feature type="compositionally biased region" description="Polar residues" evidence="1">
    <location>
        <begin position="443"/>
        <end position="452"/>
    </location>
</feature>
<protein>
    <submittedName>
        <fullName evidence="2">Uncharacterized protein</fullName>
    </submittedName>
</protein>
<proteinExistence type="predicted"/>
<reference evidence="2" key="1">
    <citation type="submission" date="2020-06" db="EMBL/GenBank/DDBJ databases">
        <authorList>
            <consortium name="Plant Systems Biology data submission"/>
        </authorList>
    </citation>
    <scope>NUCLEOTIDE SEQUENCE</scope>
    <source>
        <strain evidence="2">D6</strain>
    </source>
</reference>
<feature type="region of interest" description="Disordered" evidence="1">
    <location>
        <begin position="874"/>
        <end position="952"/>
    </location>
</feature>
<dbReference type="EMBL" id="CAICTM010000594">
    <property type="protein sequence ID" value="CAB9513505.1"/>
    <property type="molecule type" value="Genomic_DNA"/>
</dbReference>
<feature type="compositionally biased region" description="Polar residues" evidence="1">
    <location>
        <begin position="322"/>
        <end position="334"/>
    </location>
</feature>
<evidence type="ECO:0000256" key="1">
    <source>
        <dbReference type="SAM" id="MobiDB-lite"/>
    </source>
</evidence>
<dbReference type="AlphaFoldDB" id="A0A9N8HIH7"/>
<gene>
    <name evidence="2" type="ORF">SEMRO_595_G172680.1</name>
</gene>
<name>A0A9N8HIH7_9STRA</name>
<comment type="caution">
    <text evidence="2">The sequence shown here is derived from an EMBL/GenBank/DDBJ whole genome shotgun (WGS) entry which is preliminary data.</text>
</comment>
<feature type="region of interest" description="Disordered" evidence="1">
    <location>
        <begin position="836"/>
        <end position="858"/>
    </location>
</feature>
<feature type="compositionally biased region" description="Polar residues" evidence="1">
    <location>
        <begin position="875"/>
        <end position="894"/>
    </location>
</feature>